<protein>
    <submittedName>
        <fullName evidence="2">1,8-cineole synthase, chloroplastic-like</fullName>
    </submittedName>
</protein>
<dbReference type="AlphaFoldDB" id="A0ABD1I5A0"/>
<reference evidence="2 3" key="1">
    <citation type="submission" date="2024-06" db="EMBL/GenBank/DDBJ databases">
        <title>A chromosome level genome sequence of Diviner's sage (Salvia divinorum).</title>
        <authorList>
            <person name="Ford S.A."/>
            <person name="Ro D.-K."/>
            <person name="Ness R.W."/>
            <person name="Phillips M.A."/>
        </authorList>
    </citation>
    <scope>NUCLEOTIDE SEQUENCE [LARGE SCALE GENOMIC DNA]</scope>
    <source>
        <strain evidence="2">SAF-2024a</strain>
        <tissue evidence="2">Leaf</tissue>
    </source>
</reference>
<feature type="compositionally biased region" description="Basic and acidic residues" evidence="1">
    <location>
        <begin position="18"/>
        <end position="31"/>
    </location>
</feature>
<dbReference type="EMBL" id="JBEAFC010000003">
    <property type="protein sequence ID" value="KAL1563902.1"/>
    <property type="molecule type" value="Genomic_DNA"/>
</dbReference>
<organism evidence="2 3">
    <name type="scientific">Salvia divinorum</name>
    <name type="common">Maria pastora</name>
    <name type="synonym">Diviner's sage</name>
    <dbReference type="NCBI Taxonomy" id="28513"/>
    <lineage>
        <taxon>Eukaryota</taxon>
        <taxon>Viridiplantae</taxon>
        <taxon>Streptophyta</taxon>
        <taxon>Embryophyta</taxon>
        <taxon>Tracheophyta</taxon>
        <taxon>Spermatophyta</taxon>
        <taxon>Magnoliopsida</taxon>
        <taxon>eudicotyledons</taxon>
        <taxon>Gunneridae</taxon>
        <taxon>Pentapetalae</taxon>
        <taxon>asterids</taxon>
        <taxon>lamiids</taxon>
        <taxon>Lamiales</taxon>
        <taxon>Lamiaceae</taxon>
        <taxon>Nepetoideae</taxon>
        <taxon>Mentheae</taxon>
        <taxon>Salviinae</taxon>
        <taxon>Salvia</taxon>
        <taxon>Salvia subgen. Calosphace</taxon>
    </lineage>
</organism>
<accession>A0ABD1I5A0</accession>
<keyword evidence="3" id="KW-1185">Reference proteome</keyword>
<sequence>MDNSKPVSVPLGSHFKLSKKESPSTREEHVEMKKVPYDSAIDSIMYAMVCTRPDIAQAVRVVSQFMGDSGKQH</sequence>
<name>A0ABD1I5A0_SALDI</name>
<dbReference type="Proteomes" id="UP001567538">
    <property type="component" value="Unassembled WGS sequence"/>
</dbReference>
<gene>
    <name evidence="2" type="ORF">AAHA92_06321</name>
</gene>
<evidence type="ECO:0000313" key="2">
    <source>
        <dbReference type="EMBL" id="KAL1563902.1"/>
    </source>
</evidence>
<comment type="caution">
    <text evidence="2">The sequence shown here is derived from an EMBL/GenBank/DDBJ whole genome shotgun (WGS) entry which is preliminary data.</text>
</comment>
<evidence type="ECO:0000313" key="3">
    <source>
        <dbReference type="Proteomes" id="UP001567538"/>
    </source>
</evidence>
<proteinExistence type="predicted"/>
<feature type="region of interest" description="Disordered" evidence="1">
    <location>
        <begin position="1"/>
        <end position="31"/>
    </location>
</feature>
<evidence type="ECO:0000256" key="1">
    <source>
        <dbReference type="SAM" id="MobiDB-lite"/>
    </source>
</evidence>